<protein>
    <submittedName>
        <fullName evidence="2">TMEM67</fullName>
    </submittedName>
</protein>
<dbReference type="Proteomes" id="UP000507470">
    <property type="component" value="Unassembled WGS sequence"/>
</dbReference>
<sequence length="1029" mass="116005">MRNITVTIEGVEKILKNVNASKAMGLDGIHPRVLKELAPNIPVVMAHFFKQFINRGTIPDEWKNANICPLIKKNDRTIPRVPQGTVLSPILFLVHINDISENATSEIRLSHDCVCYREIKNEDDCAELQKDINTLGNLATNWGLDCICNPGYYYTRNFGGGEVTCAKCPANQARITPVERELNGGLPDGTNQRVCRACEAYTWLNSGGTRCVRCTDYLKTTTNLTSCTCIDTQKADGLCLPSLPTLTNVITTVPLTDGFAAQFSQLLDKQLKAAYLMCQENKNETACQTLGNMCALTFFEYEDSSPKPQHVTCTRILYRRIVQDWQSFLPDLYFTRDGVVAQDGDRVLDDESITTTYTFDPPMNIKILAASYSQNGEFLGIDSVLGGKIQLCSDTTTRLNAAFVFGTYYSHSCSIQAIDLWDQTKYKPEFYDLFLDFELEAGRQIYPVPIKLNDYLYSRKEVNQETDSKDWHLVKRFFLVDNIATTGAATTAGAQPDYVRYVKSISMNLKLVGSTSTGQIFPPYISITYGTVSLVDAQQGASISTSFSVDYEYSTDKYRRDFQISVGTLSTLSIIYAGYRTWVWSKRAGKPAIDFQTIINFLFFVSGSLANVFFVITFGIAFYFLTFFKGQNTVFLFHITGLAEREWLALFGTGFALKCLQMAHMIIMQCTADVFLIDWERPKHMVATSEKKTGSNVSIWRTYFVANEWNEIQTLRKINQIFQIFAVIFFLNVVGFENVATKDPDGRIIKDSTSYRAVDSTMFRYAIGASVYILVAICQWIFFTLIYERFIEDKVRQFVDLCSMSNISVFVMAHAQFGYYIHGKSVHGKADTNMGDMFDMMRREEEDLCGKRGLLPDTEQQTFMMALPRKLRVKYETVMLPVALEGAGAVGAAGKSKDAIISAKTQAYNVVNKFLAGFVDHSLKEIDYVVKDKTLLESIMDTEFLDASEKGIFYNDDGHSFDRALFYGNESALVVFDTLLFCIIDLIFQNFVLAGVLTYLITELIAMGRDSGGRMNLAKKTLVDQRFLI</sequence>
<reference evidence="2 3" key="1">
    <citation type="submission" date="2020-06" db="EMBL/GenBank/DDBJ databases">
        <authorList>
            <person name="Li R."/>
            <person name="Bekaert M."/>
        </authorList>
    </citation>
    <scope>NUCLEOTIDE SEQUENCE [LARGE SCALE GENOMIC DNA]</scope>
    <source>
        <strain evidence="3">wild</strain>
    </source>
</reference>
<name>A0A6J8CWM2_MYTCO</name>
<keyword evidence="1" id="KW-1133">Transmembrane helix</keyword>
<dbReference type="AlphaFoldDB" id="A0A6J8CWM2"/>
<feature type="transmembrane region" description="Helical" evidence="1">
    <location>
        <begin position="978"/>
        <end position="1001"/>
    </location>
</feature>
<dbReference type="Pfam" id="PF09773">
    <property type="entry name" value="Meckelin"/>
    <property type="match status" value="1"/>
</dbReference>
<dbReference type="PANTHER" id="PTHR21274:SF0">
    <property type="entry name" value="MECKELIN"/>
    <property type="match status" value="1"/>
</dbReference>
<dbReference type="EMBL" id="CACVKT020006353">
    <property type="protein sequence ID" value="CAC5400928.1"/>
    <property type="molecule type" value="Genomic_DNA"/>
</dbReference>
<keyword evidence="3" id="KW-1185">Reference proteome</keyword>
<keyword evidence="1" id="KW-0812">Transmembrane</keyword>
<feature type="transmembrane region" description="Helical" evidence="1">
    <location>
        <begin position="600"/>
        <end position="627"/>
    </location>
</feature>
<accession>A0A6J8CWM2</accession>
<organism evidence="2 3">
    <name type="scientific">Mytilus coruscus</name>
    <name type="common">Sea mussel</name>
    <dbReference type="NCBI Taxonomy" id="42192"/>
    <lineage>
        <taxon>Eukaryota</taxon>
        <taxon>Metazoa</taxon>
        <taxon>Spiralia</taxon>
        <taxon>Lophotrochozoa</taxon>
        <taxon>Mollusca</taxon>
        <taxon>Bivalvia</taxon>
        <taxon>Autobranchia</taxon>
        <taxon>Pteriomorphia</taxon>
        <taxon>Mytilida</taxon>
        <taxon>Mytiloidea</taxon>
        <taxon>Mytilidae</taxon>
        <taxon>Mytilinae</taxon>
        <taxon>Mytilus</taxon>
    </lineage>
</organism>
<dbReference type="PANTHER" id="PTHR21274">
    <property type="entry name" value="MECKELIN"/>
    <property type="match status" value="1"/>
</dbReference>
<dbReference type="GO" id="GO:0036038">
    <property type="term" value="C:MKS complex"/>
    <property type="evidence" value="ECO:0007669"/>
    <property type="project" value="InterPro"/>
</dbReference>
<feature type="transmembrane region" description="Helical" evidence="1">
    <location>
        <begin position="761"/>
        <end position="786"/>
    </location>
</feature>
<dbReference type="OrthoDB" id="419138at2759"/>
<feature type="transmembrane region" description="Helical" evidence="1">
    <location>
        <begin position="647"/>
        <end position="667"/>
    </location>
</feature>
<dbReference type="GO" id="GO:0060271">
    <property type="term" value="P:cilium assembly"/>
    <property type="evidence" value="ECO:0007669"/>
    <property type="project" value="InterPro"/>
</dbReference>
<proteinExistence type="predicted"/>
<keyword evidence="1" id="KW-0472">Membrane</keyword>
<feature type="transmembrane region" description="Helical" evidence="1">
    <location>
        <begin position="721"/>
        <end position="741"/>
    </location>
</feature>
<evidence type="ECO:0000313" key="2">
    <source>
        <dbReference type="EMBL" id="CAC5400928.1"/>
    </source>
</evidence>
<dbReference type="InterPro" id="IPR019170">
    <property type="entry name" value="Meckelin"/>
</dbReference>
<evidence type="ECO:0000313" key="3">
    <source>
        <dbReference type="Proteomes" id="UP000507470"/>
    </source>
</evidence>
<gene>
    <name evidence="2" type="ORF">MCOR_35071</name>
</gene>
<evidence type="ECO:0000256" key="1">
    <source>
        <dbReference type="SAM" id="Phobius"/>
    </source>
</evidence>